<dbReference type="AlphaFoldDB" id="A0A4D7AH67"/>
<reference evidence="3" key="1">
    <citation type="submission" date="2018-12" db="EMBL/GenBank/DDBJ databases">
        <title>Dusodibacter welbiota gen. nov., sp. nov., isolated from human faeces and emended description of the Oscillibacter genus.</title>
        <authorList>
            <person name="Le Roy T."/>
            <person name="Van der Smissen P."/>
            <person name="Delzenne N."/>
            <person name="Muccioli G."/>
            <person name="Collet J.F."/>
            <person name="Cani P.D."/>
        </authorList>
    </citation>
    <scope>NUCLEOTIDE SEQUENCE [LARGE SCALE GENOMIC DNA]</scope>
    <source>
        <strain evidence="3">J115</strain>
    </source>
</reference>
<dbReference type="InterPro" id="IPR036390">
    <property type="entry name" value="WH_DNA-bd_sf"/>
</dbReference>
<keyword evidence="3" id="KW-1185">Reference proteome</keyword>
<protein>
    <submittedName>
        <fullName evidence="2">Helix-turn-helix domain-containing protein</fullName>
    </submittedName>
</protein>
<dbReference type="Gene3D" id="1.10.10.10">
    <property type="entry name" value="Winged helix-like DNA-binding domain superfamily/Winged helix DNA-binding domain"/>
    <property type="match status" value="1"/>
</dbReference>
<name>A0A4D7AH67_9FIRM</name>
<dbReference type="InterPro" id="IPR036388">
    <property type="entry name" value="WH-like_DNA-bd_sf"/>
</dbReference>
<evidence type="ECO:0000256" key="1">
    <source>
        <dbReference type="SAM" id="MobiDB-lite"/>
    </source>
</evidence>
<proteinExistence type="predicted"/>
<feature type="region of interest" description="Disordered" evidence="1">
    <location>
        <begin position="145"/>
        <end position="181"/>
    </location>
</feature>
<evidence type="ECO:0000313" key="3">
    <source>
        <dbReference type="Proteomes" id="UP000298642"/>
    </source>
</evidence>
<dbReference type="RefSeq" id="WP_136890717.1">
    <property type="nucleotide sequence ID" value="NZ_CP034413.3"/>
</dbReference>
<accession>A0A4D7AH67</accession>
<dbReference type="EMBL" id="CP034413">
    <property type="protein sequence ID" value="QCI58049.1"/>
    <property type="molecule type" value="Genomic_DNA"/>
</dbReference>
<dbReference type="Proteomes" id="UP000298642">
    <property type="component" value="Chromosome"/>
</dbReference>
<feature type="compositionally biased region" description="Basic and acidic residues" evidence="1">
    <location>
        <begin position="172"/>
        <end position="181"/>
    </location>
</feature>
<dbReference type="Pfam" id="PF13730">
    <property type="entry name" value="HTH_36"/>
    <property type="match status" value="1"/>
</dbReference>
<sequence>MSFNKWPKRSAEKNYFMVPNEIFSVGLDFREISIYSYLLRCENRKTYQCYPSYKTIGHAIGMSENTVAKYVRQLEEKGLIYTEPTMVRSKDGRPLNGNLLYTIRPISGVLEAFYERQFRQAEEAAARYRVAELLKKSNAQGRQNALCAPFREEESPSPNQGVETGCEPFSEGFERTKEKAG</sequence>
<evidence type="ECO:0000313" key="2">
    <source>
        <dbReference type="EMBL" id="QCI58049.1"/>
    </source>
</evidence>
<gene>
    <name evidence="2" type="ORF">EIO64_01420</name>
</gene>
<dbReference type="KEGG" id="obj:EIO64_01420"/>
<dbReference type="SUPFAM" id="SSF46785">
    <property type="entry name" value="Winged helix' DNA-binding domain"/>
    <property type="match status" value="1"/>
</dbReference>
<organism evidence="2 3">
    <name type="scientific">Dysosmobacter welbionis</name>
    <dbReference type="NCBI Taxonomy" id="2093857"/>
    <lineage>
        <taxon>Bacteria</taxon>
        <taxon>Bacillati</taxon>
        <taxon>Bacillota</taxon>
        <taxon>Clostridia</taxon>
        <taxon>Eubacteriales</taxon>
        <taxon>Oscillospiraceae</taxon>
        <taxon>Dysosmobacter</taxon>
    </lineage>
</organism>